<keyword evidence="2" id="KW-1185">Reference proteome</keyword>
<reference evidence="1 2" key="1">
    <citation type="submission" date="2018-03" db="EMBL/GenBank/DDBJ databases">
        <title>Genomes of Pezizomycetes fungi and the evolution of truffles.</title>
        <authorList>
            <person name="Murat C."/>
            <person name="Payen T."/>
            <person name="Noel B."/>
            <person name="Kuo A."/>
            <person name="Martin F.M."/>
        </authorList>
    </citation>
    <scope>NUCLEOTIDE SEQUENCE [LARGE SCALE GENOMIC DNA]</scope>
    <source>
        <strain evidence="1">091103-1</strain>
    </source>
</reference>
<dbReference type="AlphaFoldDB" id="A0A317SP09"/>
<comment type="caution">
    <text evidence="1">The sequence shown here is derived from an EMBL/GenBank/DDBJ whole genome shotgun (WGS) entry which is preliminary data.</text>
</comment>
<protein>
    <submittedName>
        <fullName evidence="1">Uncharacterized protein</fullName>
    </submittedName>
</protein>
<dbReference type="Proteomes" id="UP000246991">
    <property type="component" value="Unassembled WGS sequence"/>
</dbReference>
<proteinExistence type="predicted"/>
<evidence type="ECO:0000313" key="2">
    <source>
        <dbReference type="Proteomes" id="UP000246991"/>
    </source>
</evidence>
<name>A0A317SP09_9PEZI</name>
<evidence type="ECO:0000313" key="1">
    <source>
        <dbReference type="EMBL" id="PWW75337.1"/>
    </source>
</evidence>
<organism evidence="1 2">
    <name type="scientific">Tuber magnatum</name>
    <name type="common">white Piedmont truffle</name>
    <dbReference type="NCBI Taxonomy" id="42249"/>
    <lineage>
        <taxon>Eukaryota</taxon>
        <taxon>Fungi</taxon>
        <taxon>Dikarya</taxon>
        <taxon>Ascomycota</taxon>
        <taxon>Pezizomycotina</taxon>
        <taxon>Pezizomycetes</taxon>
        <taxon>Pezizales</taxon>
        <taxon>Tuberaceae</taxon>
        <taxon>Tuber</taxon>
    </lineage>
</organism>
<gene>
    <name evidence="1" type="ORF">C7212DRAFT_324526</name>
</gene>
<sequence>MRPVSEIPKGKKTYARETLISYLVEGDWDSPEYPHQPAIPNGWALPRHDSTSTRTVNFAQVQ</sequence>
<dbReference type="EMBL" id="PYWC01000047">
    <property type="protein sequence ID" value="PWW75337.1"/>
    <property type="molecule type" value="Genomic_DNA"/>
</dbReference>
<accession>A0A317SP09</accession>